<feature type="compositionally biased region" description="Polar residues" evidence="1">
    <location>
        <begin position="358"/>
        <end position="371"/>
    </location>
</feature>
<sequence length="611" mass="69328">MNQYGKLETKQQRKYARDQFRIFREFCKYQRTHGFPAPVFDRNGNIVNQPPPLGSSPKSPQFHSRPGYDYQRPINGMHFQQAWDNNSFALSFTLPCDQFSPAHQAFDQFRNHPCLPNHLIPRKVIFMYDRPTNQMPPKTVQLVRNPYYQPPAVQLREMMKGNFNVVRYNAKAQTEWREHSADNSHRLHKAVLLSGEKAPTPTSNLIQPEMAAHQRSIAKVAKWLEEMDELTQKPYEAIETTHPTVGEFLEANPSASIYIEVHGSQSPRRNLKNLAVPLSPNVKHISLVLGTKVERARSGGVDVDGDHHDSSNSKKKIEEKMETKTEERKENETGLKGDSENNACLVGQESSGAERCSESNGSQTSGFNDAQFSHDDVESQAGMLHFWESGVLGSQPENLAIGKEETMNPKRPNPMRRNLPNISMTLTKEALKSFETLRPRTDRSKSRESSKPRSTDSSDGEESNQIFDAVAPPEVFHHPSPVRDFPDEIEDEEPFKAHAFELNVQLQVASTFGMVSSLSFNNEIENAHNITRSIFSFSDSQSNSLHVCPKIRRSSSPCVSFSSSQFSSQNSVPVSYICEENVNKKVSMSPIPRLKNEKLRKRSWDRRSSEK</sequence>
<feature type="region of interest" description="Disordered" evidence="1">
    <location>
        <begin position="432"/>
        <end position="464"/>
    </location>
</feature>
<gene>
    <name evidence="2" type="ORF">L5515_018650</name>
</gene>
<evidence type="ECO:0000256" key="1">
    <source>
        <dbReference type="SAM" id="MobiDB-lite"/>
    </source>
</evidence>
<protein>
    <submittedName>
        <fullName evidence="2">Uncharacterized protein</fullName>
    </submittedName>
</protein>
<dbReference type="AlphaFoldDB" id="A0AAE9JSK3"/>
<evidence type="ECO:0000313" key="2">
    <source>
        <dbReference type="EMBL" id="UMM43035.1"/>
    </source>
</evidence>
<dbReference type="EMBL" id="CP092625">
    <property type="protein sequence ID" value="UMM43035.1"/>
    <property type="molecule type" value="Genomic_DNA"/>
</dbReference>
<feature type="compositionally biased region" description="Basic and acidic residues" evidence="1">
    <location>
        <begin position="432"/>
        <end position="456"/>
    </location>
</feature>
<feature type="region of interest" description="Disordered" evidence="1">
    <location>
        <begin position="592"/>
        <end position="611"/>
    </location>
</feature>
<reference evidence="2 3" key="1">
    <citation type="submission" date="2022-04" db="EMBL/GenBank/DDBJ databases">
        <title>Chromosome-level reference genomes for two strains of Caenorhabditis briggsae: an improved platform for comparative genomics.</title>
        <authorList>
            <person name="Stevens L."/>
            <person name="Andersen E."/>
        </authorList>
    </citation>
    <scope>NUCLEOTIDE SEQUENCE [LARGE SCALE GENOMIC DNA]</scope>
    <source>
        <strain evidence="2">VX34</strain>
        <tissue evidence="2">Whole-organism</tissue>
    </source>
</reference>
<name>A0AAE9JSK3_CAEBR</name>
<dbReference type="Proteomes" id="UP000829354">
    <property type="component" value="Chromosome X"/>
</dbReference>
<feature type="region of interest" description="Disordered" evidence="1">
    <location>
        <begin position="40"/>
        <end position="64"/>
    </location>
</feature>
<accession>A0AAE9JSK3</accession>
<evidence type="ECO:0000313" key="3">
    <source>
        <dbReference type="Proteomes" id="UP000829354"/>
    </source>
</evidence>
<feature type="compositionally biased region" description="Basic and acidic residues" evidence="1">
    <location>
        <begin position="304"/>
        <end position="339"/>
    </location>
</feature>
<proteinExistence type="predicted"/>
<keyword evidence="3" id="KW-1185">Reference proteome</keyword>
<organism evidence="2 3">
    <name type="scientific">Caenorhabditis briggsae</name>
    <dbReference type="NCBI Taxonomy" id="6238"/>
    <lineage>
        <taxon>Eukaryota</taxon>
        <taxon>Metazoa</taxon>
        <taxon>Ecdysozoa</taxon>
        <taxon>Nematoda</taxon>
        <taxon>Chromadorea</taxon>
        <taxon>Rhabditida</taxon>
        <taxon>Rhabditina</taxon>
        <taxon>Rhabditomorpha</taxon>
        <taxon>Rhabditoidea</taxon>
        <taxon>Rhabditidae</taxon>
        <taxon>Peloderinae</taxon>
        <taxon>Caenorhabditis</taxon>
    </lineage>
</organism>
<feature type="region of interest" description="Disordered" evidence="1">
    <location>
        <begin position="298"/>
        <end position="371"/>
    </location>
</feature>